<dbReference type="EMBL" id="LN907867">
    <property type="protein sequence ID" value="CUU42539.1"/>
    <property type="molecule type" value="Genomic_DNA"/>
</dbReference>
<proteinExistence type="predicted"/>
<evidence type="ECO:0000256" key="1">
    <source>
        <dbReference type="SAM" id="MobiDB-lite"/>
    </source>
</evidence>
<accession>A0A0P0JKW1</accession>
<evidence type="ECO:0000313" key="2">
    <source>
        <dbReference type="EMBL" id="CUU42539.1"/>
    </source>
</evidence>
<dbReference type="Gene3D" id="3.40.30.10">
    <property type="entry name" value="Glutaredoxin"/>
    <property type="match status" value="1"/>
</dbReference>
<dbReference type="AlphaFoldDB" id="A0A0P0JKW1"/>
<dbReference type="KEGG" id="bvr:BVIR_2107"/>
<dbReference type="OrthoDB" id="9800597at2"/>
<keyword evidence="3" id="KW-1185">Reference proteome</keyword>
<feature type="region of interest" description="Disordered" evidence="1">
    <location>
        <begin position="1"/>
        <end position="23"/>
    </location>
</feature>
<dbReference type="InterPro" id="IPR036249">
    <property type="entry name" value="Thioredoxin-like_sf"/>
</dbReference>
<feature type="compositionally biased region" description="Basic residues" evidence="1">
    <location>
        <begin position="7"/>
        <end position="20"/>
    </location>
</feature>
<sequence length="171" mass="17890">MQIEMGRRRRHRHGGGHQRNRAGGCGSAGLAALLRGLARALGEGRADAPPAAGRHRRHAAAGAERRSSASESGSEAGAVIAVCAGSDCRCRWNDRSLVDDLKREVAASGRTDIEVRPCGCIDRCAEGPIVVVRQSGDVSGVPVRDTTHVRVQAGDVRDIVAAIGRGATNQD</sequence>
<dbReference type="Proteomes" id="UP000065734">
    <property type="component" value="Chromosome I"/>
</dbReference>
<name>A0A0P0JKW1_BLAVI</name>
<feature type="region of interest" description="Disordered" evidence="1">
    <location>
        <begin position="44"/>
        <end position="72"/>
    </location>
</feature>
<reference evidence="3" key="1">
    <citation type="journal article" date="2016" name="Genome Announc.">
        <title>Revised genome sequence of the purple photosynthetic bacterium Blastochloris viridis.</title>
        <authorList>
            <person name="Liu L.N."/>
            <person name="Faulkner M."/>
            <person name="Liu X."/>
            <person name="Huang F."/>
            <person name="Darby A.C."/>
            <person name="Hall N."/>
        </authorList>
    </citation>
    <scope>NUCLEOTIDE SEQUENCE [LARGE SCALE GENOMIC DNA]</scope>
    <source>
        <strain evidence="3">ATCC 19567 / DSM 133 / F</strain>
    </source>
</reference>
<organism evidence="2 3">
    <name type="scientific">Blastochloris viridis</name>
    <name type="common">Rhodopseudomonas viridis</name>
    <dbReference type="NCBI Taxonomy" id="1079"/>
    <lineage>
        <taxon>Bacteria</taxon>
        <taxon>Pseudomonadati</taxon>
        <taxon>Pseudomonadota</taxon>
        <taxon>Alphaproteobacteria</taxon>
        <taxon>Hyphomicrobiales</taxon>
        <taxon>Blastochloridaceae</taxon>
        <taxon>Blastochloris</taxon>
    </lineage>
</organism>
<dbReference type="STRING" id="1079.BVIR_2107"/>
<gene>
    <name evidence="2" type="ORF">BVIRIDIS_15520</name>
</gene>
<protein>
    <submittedName>
        <fullName evidence="2">Ferredoxin</fullName>
    </submittedName>
</protein>
<dbReference type="SUPFAM" id="SSF52833">
    <property type="entry name" value="Thioredoxin-like"/>
    <property type="match status" value="1"/>
</dbReference>
<evidence type="ECO:0000313" key="3">
    <source>
        <dbReference type="Proteomes" id="UP000065734"/>
    </source>
</evidence>
<dbReference type="CDD" id="cd02980">
    <property type="entry name" value="TRX_Fd_family"/>
    <property type="match status" value="1"/>
</dbReference>